<dbReference type="Pfam" id="PF05065">
    <property type="entry name" value="Phage_capsid"/>
    <property type="match status" value="1"/>
</dbReference>
<dbReference type="InterPro" id="IPR024455">
    <property type="entry name" value="Phage_capsid"/>
</dbReference>
<evidence type="ECO:0000256" key="1">
    <source>
        <dbReference type="ARBA" id="ARBA00004328"/>
    </source>
</evidence>
<comment type="caution">
    <text evidence="4">The sequence shown here is derived from an EMBL/GenBank/DDBJ whole genome shotgun (WGS) entry which is preliminary data.</text>
</comment>
<evidence type="ECO:0000313" key="4">
    <source>
        <dbReference type="EMBL" id="OMD32253.1"/>
    </source>
</evidence>
<dbReference type="InterPro" id="IPR054612">
    <property type="entry name" value="Phage_capsid-like_C"/>
</dbReference>
<dbReference type="NCBIfam" id="TIGR01554">
    <property type="entry name" value="major_cap_HK97"/>
    <property type="match status" value="1"/>
</dbReference>
<evidence type="ECO:0000259" key="3">
    <source>
        <dbReference type="Pfam" id="PF05065"/>
    </source>
</evidence>
<proteinExistence type="predicted"/>
<dbReference type="Proteomes" id="UP000187465">
    <property type="component" value="Unassembled WGS sequence"/>
</dbReference>
<gene>
    <name evidence="4" type="ORF">BJP51_16710</name>
</gene>
<feature type="coiled-coil region" evidence="2">
    <location>
        <begin position="16"/>
        <end position="43"/>
    </location>
</feature>
<evidence type="ECO:0000256" key="2">
    <source>
        <dbReference type="SAM" id="Coils"/>
    </source>
</evidence>
<evidence type="ECO:0000313" key="5">
    <source>
        <dbReference type="Proteomes" id="UP000187465"/>
    </source>
</evidence>
<protein>
    <recommendedName>
        <fullName evidence="3">Phage capsid-like C-terminal domain-containing protein</fullName>
    </recommendedName>
</protein>
<keyword evidence="2" id="KW-0175">Coiled coil</keyword>
<dbReference type="Gene3D" id="3.30.2320.10">
    <property type="entry name" value="hypothetical protein PF0899 domain"/>
    <property type="match status" value="1"/>
</dbReference>
<dbReference type="AlphaFoldDB" id="A0A1R0XBG1"/>
<organism evidence="4 5">
    <name type="scientific">Paenibacillus odorifer</name>
    <dbReference type="NCBI Taxonomy" id="189426"/>
    <lineage>
        <taxon>Bacteria</taxon>
        <taxon>Bacillati</taxon>
        <taxon>Bacillota</taxon>
        <taxon>Bacilli</taxon>
        <taxon>Bacillales</taxon>
        <taxon>Paenibacillaceae</taxon>
        <taxon>Paenibacillus</taxon>
    </lineage>
</organism>
<dbReference type="EMBL" id="MKQP01000018">
    <property type="protein sequence ID" value="OMD32253.1"/>
    <property type="molecule type" value="Genomic_DNA"/>
</dbReference>
<dbReference type="SUPFAM" id="SSF56563">
    <property type="entry name" value="Major capsid protein gp5"/>
    <property type="match status" value="1"/>
</dbReference>
<name>A0A1R0XBG1_9BACL</name>
<dbReference type="Gene3D" id="3.30.2400.10">
    <property type="entry name" value="Major capsid protein gp5"/>
    <property type="match status" value="1"/>
</dbReference>
<sequence>MRALITLAQTEKRGFSDEEETKFTGMEDEARSLEDEIKMEERAQQLAMGGASTKKTVDDPAHESEFRDLADFVHSVRFEPADPRLKEYREMTMGTKTSGGIYVPPQFSQQMFEIGLQDAIVRPRAMVIPAGDVMPDADITFPALDQGSGSNLYGGVEVQWIAEGADKPETDAKLKDLNLAPKEVAGTIVVTDKLLRNAPVVNTLINRLFRSAIAASEDVAFLYGNGVGKPLGAINSTAAITVNRATAAKVSYIDIVNMLAKAKLGGSLVWIASQSILPQLLTMKDDSGHLIFQPNASDAMLGTLLGYPLRFSERGPLLGVAGDLVLADFQYYVIKDGAGIFIQASEHVLFRQNKTVIKAFWNTDGKPWLTAPIILENGYQVSPFVKLGAPSA</sequence>
<accession>A0A1R0XBG1</accession>
<comment type="subcellular location">
    <subcellularLocation>
        <location evidence="1">Virion</location>
    </subcellularLocation>
</comment>
<reference evidence="4 5" key="1">
    <citation type="submission" date="2016-10" db="EMBL/GenBank/DDBJ databases">
        <title>Paenibacillus species isolates.</title>
        <authorList>
            <person name="Beno S.M."/>
        </authorList>
    </citation>
    <scope>NUCLEOTIDE SEQUENCE [LARGE SCALE GENOMIC DNA]</scope>
    <source>
        <strain evidence="4 5">FSL H7-0604</strain>
    </source>
</reference>
<feature type="domain" description="Phage capsid-like C-terminal" evidence="3">
    <location>
        <begin position="99"/>
        <end position="374"/>
    </location>
</feature>